<gene>
    <name evidence="1" type="ORF">MAG551_01548</name>
</gene>
<name>A0A941W3G6_9BACT</name>
<organism evidence="1 2">
    <name type="scientific">Candidatus Scalindua arabica</name>
    <dbReference type="NCBI Taxonomy" id="1127984"/>
    <lineage>
        <taxon>Bacteria</taxon>
        <taxon>Pseudomonadati</taxon>
        <taxon>Planctomycetota</taxon>
        <taxon>Candidatus Brocadiia</taxon>
        <taxon>Candidatus Brocadiales</taxon>
        <taxon>Candidatus Scalinduaceae</taxon>
        <taxon>Candidatus Scalindua</taxon>
    </lineage>
</organism>
<proteinExistence type="predicted"/>
<protein>
    <submittedName>
        <fullName evidence="1">Uncharacterized protein</fullName>
    </submittedName>
</protein>
<accession>A0A941W3G6</accession>
<evidence type="ECO:0000313" key="2">
    <source>
        <dbReference type="Proteomes" id="UP000722750"/>
    </source>
</evidence>
<dbReference type="EMBL" id="JAANXD010000063">
    <property type="protein sequence ID" value="MBS1258489.1"/>
    <property type="molecule type" value="Genomic_DNA"/>
</dbReference>
<dbReference type="Proteomes" id="UP000722750">
    <property type="component" value="Unassembled WGS sequence"/>
</dbReference>
<comment type="caution">
    <text evidence="1">The sequence shown here is derived from an EMBL/GenBank/DDBJ whole genome shotgun (WGS) entry which is preliminary data.</text>
</comment>
<evidence type="ECO:0000313" key="1">
    <source>
        <dbReference type="EMBL" id="MBS1258489.1"/>
    </source>
</evidence>
<reference evidence="1" key="1">
    <citation type="journal article" date="2021" name="ISME J.">
        <title>Fine-scale metabolic discontinuity in a stratified prokaryote microbiome of a Red Sea deep halocline.</title>
        <authorList>
            <person name="Michoud G."/>
            <person name="Ngugi D.K."/>
            <person name="Barozzi A."/>
            <person name="Merlino G."/>
            <person name="Calleja M.L."/>
            <person name="Delgado-Huertas A."/>
            <person name="Moran X.A.G."/>
            <person name="Daffonchio D."/>
        </authorList>
    </citation>
    <scope>NUCLEOTIDE SEQUENCE</scope>
    <source>
        <strain evidence="1">SuakinDeep_MAG55_1</strain>
    </source>
</reference>
<sequence length="322" mass="37542">MTIGLIPGHTFRTVLLLVCLYTLTLWLNHVSLAVEDTNMEEGHNVISELVVNNNNQYKTVIYENEEEGILEMRKLIESSQIEESWAYLPHQEKWIEIGFNEESEKKIEDNYITKAKLDIQFLDWLMNENNNMILYHFHTSYCLSLEDKIKEREKNGSPMNDNEIEKERIRLLIKSAYPSRSDLLNMIGNSSEFFERNSDGNITFKVCSHYGITEYCLTDEGMAYLHADNSLKQILRITGTSSSANIEANVKGEILEMNPRETRDPLERIKMSPKQKRSSFSRYKIIDPLSRIERAVEAMNDEHIKVTFTPYEKEGMSQIQKH</sequence>
<dbReference type="AlphaFoldDB" id="A0A941W3G6"/>